<dbReference type="EMBL" id="AP025739">
    <property type="protein sequence ID" value="BDI30144.1"/>
    <property type="molecule type" value="Genomic_DNA"/>
</dbReference>
<dbReference type="CDD" id="cd16433">
    <property type="entry name" value="CheB"/>
    <property type="match status" value="1"/>
</dbReference>
<dbReference type="GO" id="GO:0008984">
    <property type="term" value="F:protein-glutamate methylesterase activity"/>
    <property type="evidence" value="ECO:0007669"/>
    <property type="project" value="UniProtKB-EC"/>
</dbReference>
<accession>A0A402D218</accession>
<evidence type="ECO:0000256" key="2">
    <source>
        <dbReference type="ARBA" id="ARBA00039140"/>
    </source>
</evidence>
<dbReference type="PANTHER" id="PTHR42872">
    <property type="entry name" value="PROTEIN-GLUTAMATE METHYLESTERASE/PROTEIN-GLUTAMINE GLUTAMINASE"/>
    <property type="match status" value="1"/>
</dbReference>
<dbReference type="Gene3D" id="3.40.50.180">
    <property type="entry name" value="Methylesterase CheB, C-terminal domain"/>
    <property type="match status" value="1"/>
</dbReference>
<organism evidence="4 5">
    <name type="scientific">Capsulimonas corticalis</name>
    <dbReference type="NCBI Taxonomy" id="2219043"/>
    <lineage>
        <taxon>Bacteria</taxon>
        <taxon>Bacillati</taxon>
        <taxon>Armatimonadota</taxon>
        <taxon>Armatimonadia</taxon>
        <taxon>Capsulimonadales</taxon>
        <taxon>Capsulimonadaceae</taxon>
        <taxon>Capsulimonas</taxon>
    </lineage>
</organism>
<reference evidence="4 5" key="1">
    <citation type="journal article" date="2019" name="Int. J. Syst. Evol. Microbiol.">
        <title>Capsulimonas corticalis gen. nov., sp. nov., an aerobic capsulated bacterium, of a novel bacterial order, Capsulimonadales ord. nov., of the class Armatimonadia of the phylum Armatimonadetes.</title>
        <authorList>
            <person name="Li J."/>
            <person name="Kudo C."/>
            <person name="Tonouchi A."/>
        </authorList>
    </citation>
    <scope>NUCLEOTIDE SEQUENCE [LARGE SCALE GENOMIC DNA]</scope>
    <source>
        <strain evidence="4 5">AX-7</strain>
    </source>
</reference>
<dbReference type="Pfam" id="PF01339">
    <property type="entry name" value="CheB_methylest"/>
    <property type="match status" value="1"/>
</dbReference>
<dbReference type="InterPro" id="IPR000673">
    <property type="entry name" value="Sig_transdc_resp-reg_Me-estase"/>
</dbReference>
<proteinExistence type="predicted"/>
<dbReference type="InterPro" id="IPR011247">
    <property type="entry name" value="Chemotax_prot-Glu_Me-esterase"/>
</dbReference>
<dbReference type="AlphaFoldDB" id="A0A402D218"/>
<dbReference type="KEGG" id="ccot:CCAX7_21950"/>
<name>A0A402D218_9BACT</name>
<gene>
    <name evidence="4" type="ORF">CCAX7_21950</name>
</gene>
<comment type="catalytic activity">
    <reaction evidence="3">
        <text>[protein]-L-glutamate 5-O-methyl ester + H2O = L-glutamyl-[protein] + methanol + H(+)</text>
        <dbReference type="Rhea" id="RHEA:23236"/>
        <dbReference type="Rhea" id="RHEA-COMP:10208"/>
        <dbReference type="Rhea" id="RHEA-COMP:10311"/>
        <dbReference type="ChEBI" id="CHEBI:15377"/>
        <dbReference type="ChEBI" id="CHEBI:15378"/>
        <dbReference type="ChEBI" id="CHEBI:17790"/>
        <dbReference type="ChEBI" id="CHEBI:29973"/>
        <dbReference type="ChEBI" id="CHEBI:82795"/>
        <dbReference type="EC" id="3.1.1.61"/>
    </reaction>
</comment>
<protein>
    <recommendedName>
        <fullName evidence="2">protein-glutamate methylesterase</fullName>
        <ecNumber evidence="2">3.1.1.61</ecNumber>
    </recommendedName>
</protein>
<dbReference type="Proteomes" id="UP000287394">
    <property type="component" value="Chromosome"/>
</dbReference>
<dbReference type="PANTHER" id="PTHR42872:SF6">
    <property type="entry name" value="PROTEIN-GLUTAMATE METHYLESTERASE_PROTEIN-GLUTAMINE GLUTAMINASE"/>
    <property type="match status" value="1"/>
</dbReference>
<keyword evidence="5" id="KW-1185">Reference proteome</keyword>
<dbReference type="RefSeq" id="WP_218025710.1">
    <property type="nucleotide sequence ID" value="NZ_AP025739.1"/>
</dbReference>
<dbReference type="GO" id="GO:0005737">
    <property type="term" value="C:cytoplasm"/>
    <property type="evidence" value="ECO:0007669"/>
    <property type="project" value="InterPro"/>
</dbReference>
<evidence type="ECO:0000313" key="5">
    <source>
        <dbReference type="Proteomes" id="UP000287394"/>
    </source>
</evidence>
<dbReference type="PIRSF" id="PIRSF036461">
    <property type="entry name" value="Chmtx_methlestr"/>
    <property type="match status" value="1"/>
</dbReference>
<dbReference type="GO" id="GO:0000156">
    <property type="term" value="F:phosphorelay response regulator activity"/>
    <property type="evidence" value="ECO:0007669"/>
    <property type="project" value="InterPro"/>
</dbReference>
<evidence type="ECO:0000256" key="3">
    <source>
        <dbReference type="ARBA" id="ARBA00048267"/>
    </source>
</evidence>
<evidence type="ECO:0000313" key="4">
    <source>
        <dbReference type="EMBL" id="BDI30144.1"/>
    </source>
</evidence>
<keyword evidence="1" id="KW-0378">Hydrolase</keyword>
<dbReference type="InterPro" id="IPR035909">
    <property type="entry name" value="CheB_C"/>
</dbReference>
<dbReference type="PROSITE" id="PS50122">
    <property type="entry name" value="CHEB"/>
    <property type="match status" value="1"/>
</dbReference>
<sequence>MAETINRIIVIGTSAGGVEALTRLVSDLPEDMSAAVFIVLHIPANSSGVLPKLLGRTARMPVSHPLDGDPIQAGHIYVAPPDHHLLLRSGTIHVSSGPKENSHRPAIDPLFRTAARNYGARVIGVILTGNLDDGSAGLLMIKRHGGLAVVQSPTDAQFPSMPASAIDSVDVDYVQPLSQIGPLLQSLANAPAPVPSDVSPDTELDRTREDDRIAFDSEADSDAHAAARDYEVGRPSVYACPDCHGVLWEIQEGDVLRYRCRVGHAYTVENLLSAQEHSLEDALWAALRSLEETSSLAWRMELRAAERGHAHGRKYFRERAIAADARALVIRQAIERKLIAEPGAPNDDIPYAEK</sequence>
<dbReference type="SUPFAM" id="SSF52738">
    <property type="entry name" value="Methylesterase CheB, C-terminal domain"/>
    <property type="match status" value="1"/>
</dbReference>
<dbReference type="GO" id="GO:0006935">
    <property type="term" value="P:chemotaxis"/>
    <property type="evidence" value="ECO:0007669"/>
    <property type="project" value="UniProtKB-UniRule"/>
</dbReference>
<evidence type="ECO:0000256" key="1">
    <source>
        <dbReference type="ARBA" id="ARBA00022801"/>
    </source>
</evidence>
<dbReference type="EC" id="3.1.1.61" evidence="2"/>